<gene>
    <name evidence="1" type="ORF">CKO40_03005</name>
</gene>
<dbReference type="AlphaFoldDB" id="A0AAJ0X911"/>
<evidence type="ECO:0000313" key="2">
    <source>
        <dbReference type="Proteomes" id="UP001296776"/>
    </source>
</evidence>
<comment type="caution">
    <text evidence="1">The sequence shown here is derived from an EMBL/GenBank/DDBJ whole genome shotgun (WGS) entry which is preliminary data.</text>
</comment>
<dbReference type="EMBL" id="NRSJ01000003">
    <property type="protein sequence ID" value="MBK1703550.1"/>
    <property type="molecule type" value="Genomic_DNA"/>
</dbReference>
<dbReference type="Gene3D" id="3.40.50.450">
    <property type="match status" value="1"/>
</dbReference>
<organism evidence="1 2">
    <name type="scientific">Halochromatium glycolicum</name>
    <dbReference type="NCBI Taxonomy" id="85075"/>
    <lineage>
        <taxon>Bacteria</taxon>
        <taxon>Pseudomonadati</taxon>
        <taxon>Pseudomonadota</taxon>
        <taxon>Gammaproteobacteria</taxon>
        <taxon>Chromatiales</taxon>
        <taxon>Chromatiaceae</taxon>
        <taxon>Halochromatium</taxon>
    </lineage>
</organism>
<keyword evidence="2" id="KW-1185">Reference proteome</keyword>
<sequence>MSDFVEKMRLKGQAEEDSYFARRDRELIEQRRRAQKRLPLRRVLSGGQTGVDRAALNVALERAARIGLEVGGWCPRGRWAEDGPIRLRYPLQETPKADPAQRTEWNLRDSDATLVLTRGELAGGTALTVALARDRGHPLRIVDLNLEAPQAPIRDWLHAAGIGVLNVAGPRESESPGIGRDAAAWLRALLDGASS</sequence>
<dbReference type="RefSeq" id="WP_200344584.1">
    <property type="nucleotide sequence ID" value="NZ_NRSJ01000003.1"/>
</dbReference>
<reference evidence="1" key="1">
    <citation type="submission" date="2017-08" db="EMBL/GenBank/DDBJ databases">
        <authorList>
            <person name="Imhoff J.F."/>
            <person name="Rahn T."/>
            <person name="Kuenzel S."/>
            <person name="Neulinger S.C."/>
        </authorList>
    </citation>
    <scope>NUCLEOTIDE SEQUENCE</scope>
    <source>
        <strain evidence="1">DSM 11080</strain>
    </source>
</reference>
<accession>A0AAJ0X911</accession>
<dbReference type="InterPro" id="IPR024755">
    <property type="entry name" value="cpYpsA"/>
</dbReference>
<evidence type="ECO:0000313" key="1">
    <source>
        <dbReference type="EMBL" id="MBK1703550.1"/>
    </source>
</evidence>
<name>A0AAJ0X911_9GAMM</name>
<dbReference type="SUPFAM" id="SSF102405">
    <property type="entry name" value="MCP/YpsA-like"/>
    <property type="match status" value="1"/>
</dbReference>
<dbReference type="Pfam" id="PF12694">
    <property type="entry name" value="cpYpsA"/>
    <property type="match status" value="1"/>
</dbReference>
<dbReference type="Proteomes" id="UP001296776">
    <property type="component" value="Unassembled WGS sequence"/>
</dbReference>
<reference evidence="1" key="2">
    <citation type="journal article" date="2020" name="Microorganisms">
        <title>Osmotic Adaptation and Compatible Solute Biosynthesis of Phototrophic Bacteria as Revealed from Genome Analyses.</title>
        <authorList>
            <person name="Imhoff J.F."/>
            <person name="Rahn T."/>
            <person name="Kunzel S."/>
            <person name="Keller A."/>
            <person name="Neulinger S.C."/>
        </authorList>
    </citation>
    <scope>NUCLEOTIDE SEQUENCE</scope>
    <source>
        <strain evidence="1">DSM 11080</strain>
    </source>
</reference>
<protein>
    <recommendedName>
        <fullName evidence="3">Molybdenum carrier</fullName>
    </recommendedName>
</protein>
<proteinExistence type="predicted"/>
<evidence type="ECO:0008006" key="3">
    <source>
        <dbReference type="Google" id="ProtNLM"/>
    </source>
</evidence>